<dbReference type="InterPro" id="IPR046348">
    <property type="entry name" value="SIS_dom_sf"/>
</dbReference>
<dbReference type="PANTHER" id="PTHR30514:SF10">
    <property type="entry name" value="MURR_RPIR FAMILY TRANSCRIPTIONAL REGULATOR"/>
    <property type="match status" value="1"/>
</dbReference>
<dbReference type="EMBL" id="CP010899">
    <property type="protein sequence ID" value="ALA97545.1"/>
    <property type="molecule type" value="Genomic_DNA"/>
</dbReference>
<dbReference type="GO" id="GO:0003677">
    <property type="term" value="F:DNA binding"/>
    <property type="evidence" value="ECO:0007669"/>
    <property type="project" value="InterPro"/>
</dbReference>
<protein>
    <recommendedName>
        <fullName evidence="1">HTH rpiR-type domain-containing protein</fullName>
    </recommendedName>
</protein>
<evidence type="ECO:0000313" key="3">
    <source>
        <dbReference type="Proteomes" id="UP000062963"/>
    </source>
</evidence>
<dbReference type="AlphaFoldDB" id="A0A0K2JG22"/>
<dbReference type="Gene3D" id="3.40.50.10490">
    <property type="entry name" value="Glucose-6-phosphate isomerase like protein, domain 1"/>
    <property type="match status" value="1"/>
</dbReference>
<dbReference type="SUPFAM" id="SSF46689">
    <property type="entry name" value="Homeodomain-like"/>
    <property type="match status" value="1"/>
</dbReference>
<evidence type="ECO:0000259" key="1">
    <source>
        <dbReference type="PROSITE" id="PS51071"/>
    </source>
</evidence>
<name>A0A0K2JG22_SPIKU</name>
<sequence>MKVITYEKENQLTDLQIQLIEKLNNDIQSVLELTINELADSLFINTSTLSRLIKKLGFENYSKFKVWVAGKYNNIKEFDIQKNETTLHNIIDNIYKLHTYALDETYRNLKVNQLEKFIDTIHTSERIVIWGISRHILICENLNLHLNVLKYNSTYLVNYYATIQLIETLSENDLLILISKSLQDAEYHFLIEIATKRNVKIILLTINKEYKGPPNLQKLTLENTEILNFYVDNPRYVSRLMLINIIFGMLIAKYHPTHDEEYQDYYAAIDEWHKYIKKIK</sequence>
<dbReference type="GO" id="GO:0097367">
    <property type="term" value="F:carbohydrate derivative binding"/>
    <property type="evidence" value="ECO:0007669"/>
    <property type="project" value="InterPro"/>
</dbReference>
<dbReference type="Pfam" id="PF01418">
    <property type="entry name" value="HTH_6"/>
    <property type="match status" value="1"/>
</dbReference>
<dbReference type="GO" id="GO:1901135">
    <property type="term" value="P:carbohydrate derivative metabolic process"/>
    <property type="evidence" value="ECO:0007669"/>
    <property type="project" value="InterPro"/>
</dbReference>
<dbReference type="RefSeq" id="WP_053390796.1">
    <property type="nucleotide sequence ID" value="NZ_CP010899.1"/>
</dbReference>
<gene>
    <name evidence="2" type="ORF">SKUN_00652</name>
</gene>
<dbReference type="Proteomes" id="UP000062963">
    <property type="component" value="Chromosome"/>
</dbReference>
<dbReference type="OrthoDB" id="392045at2"/>
<dbReference type="InterPro" id="IPR036388">
    <property type="entry name" value="WH-like_DNA-bd_sf"/>
</dbReference>
<dbReference type="InterPro" id="IPR000281">
    <property type="entry name" value="HTH_RpiR"/>
</dbReference>
<dbReference type="PANTHER" id="PTHR30514">
    <property type="entry name" value="GLUCOKINASE"/>
    <property type="match status" value="1"/>
</dbReference>
<dbReference type="InterPro" id="IPR047640">
    <property type="entry name" value="RpiR-like"/>
</dbReference>
<evidence type="ECO:0000313" key="2">
    <source>
        <dbReference type="EMBL" id="ALA97545.1"/>
    </source>
</evidence>
<dbReference type="GO" id="GO:0003700">
    <property type="term" value="F:DNA-binding transcription factor activity"/>
    <property type="evidence" value="ECO:0007669"/>
    <property type="project" value="InterPro"/>
</dbReference>
<keyword evidence="3" id="KW-1185">Reference proteome</keyword>
<reference evidence="2 3" key="1">
    <citation type="journal article" date="2015" name="Genome Announc.">
        <title>Complete Genome Sequence of Spiroplasma kunkelii Strain CR2-3x, Causal Agent of Corn Stunt Disease in Zea mays L.</title>
        <authorList>
            <person name="Davis R.E."/>
            <person name="Shao J."/>
            <person name="Dally E.L."/>
            <person name="Zhao Y."/>
            <person name="Gasparich G.E."/>
            <person name="Gaynor B.J."/>
            <person name="Athey J.C."/>
            <person name="Harrison N.A."/>
            <person name="Donofrio N."/>
        </authorList>
    </citation>
    <scope>NUCLEOTIDE SEQUENCE [LARGE SCALE GENOMIC DNA]</scope>
    <source>
        <strain evidence="2 3">CR2-3x</strain>
    </source>
</reference>
<dbReference type="PROSITE" id="PS51071">
    <property type="entry name" value="HTH_RPIR"/>
    <property type="match status" value="1"/>
</dbReference>
<organism evidence="2 3">
    <name type="scientific">Spiroplasma kunkelii CR2-3x</name>
    <dbReference type="NCBI Taxonomy" id="273035"/>
    <lineage>
        <taxon>Bacteria</taxon>
        <taxon>Bacillati</taxon>
        <taxon>Mycoplasmatota</taxon>
        <taxon>Mollicutes</taxon>
        <taxon>Entomoplasmatales</taxon>
        <taxon>Spiroplasmataceae</taxon>
        <taxon>Spiroplasma</taxon>
    </lineage>
</organism>
<dbReference type="KEGG" id="skn:SKUN_00652"/>
<proteinExistence type="predicted"/>
<dbReference type="Gene3D" id="1.10.10.10">
    <property type="entry name" value="Winged helix-like DNA-binding domain superfamily/Winged helix DNA-binding domain"/>
    <property type="match status" value="1"/>
</dbReference>
<dbReference type="InterPro" id="IPR001347">
    <property type="entry name" value="SIS_dom"/>
</dbReference>
<accession>A0A0K2JG22</accession>
<dbReference type="Pfam" id="PF01380">
    <property type="entry name" value="SIS"/>
    <property type="match status" value="1"/>
</dbReference>
<feature type="domain" description="HTH rpiR-type" evidence="1">
    <location>
        <begin position="1"/>
        <end position="75"/>
    </location>
</feature>
<dbReference type="InterPro" id="IPR009057">
    <property type="entry name" value="Homeodomain-like_sf"/>
</dbReference>
<dbReference type="SUPFAM" id="SSF53697">
    <property type="entry name" value="SIS domain"/>
    <property type="match status" value="1"/>
</dbReference>
<dbReference type="PATRIC" id="fig|273035.7.peg.784"/>
<dbReference type="STRING" id="273035.SKUN_00652"/>